<dbReference type="GO" id="GO:0000270">
    <property type="term" value="P:peptidoglycan metabolic process"/>
    <property type="evidence" value="ECO:0007669"/>
    <property type="project" value="TreeGrafter"/>
</dbReference>
<dbReference type="Proteomes" id="UP000481583">
    <property type="component" value="Unassembled WGS sequence"/>
</dbReference>
<dbReference type="PANTHER" id="PTHR30023">
    <property type="entry name" value="D-ALANYL-D-ALANINE CARBOXYPEPTIDASE"/>
    <property type="match status" value="1"/>
</dbReference>
<dbReference type="GO" id="GO:0009002">
    <property type="term" value="F:serine-type D-Ala-D-Ala carboxypeptidase activity"/>
    <property type="evidence" value="ECO:0007669"/>
    <property type="project" value="UniProtKB-EC"/>
</dbReference>
<reference evidence="4 5" key="1">
    <citation type="submission" date="2020-02" db="EMBL/GenBank/DDBJ databases">
        <title>Whole-genome analyses of novel actinobacteria.</title>
        <authorList>
            <person name="Sahin N."/>
        </authorList>
    </citation>
    <scope>NUCLEOTIDE SEQUENCE [LARGE SCALE GENOMIC DNA]</scope>
    <source>
        <strain evidence="4 5">A7024</strain>
    </source>
</reference>
<keyword evidence="5" id="KW-1185">Reference proteome</keyword>
<comment type="similarity">
    <text evidence="1">Belongs to the peptidase S13 family.</text>
</comment>
<dbReference type="InterPro" id="IPR000667">
    <property type="entry name" value="Peptidase_S13"/>
</dbReference>
<dbReference type="AlphaFoldDB" id="A0A6G4TWB1"/>
<dbReference type="GO" id="GO:0006508">
    <property type="term" value="P:proteolysis"/>
    <property type="evidence" value="ECO:0007669"/>
    <property type="project" value="InterPro"/>
</dbReference>
<dbReference type="Pfam" id="PF02113">
    <property type="entry name" value="Peptidase_S13"/>
    <property type="match status" value="2"/>
</dbReference>
<dbReference type="EC" id="3.4.16.4" evidence="4"/>
<evidence type="ECO:0000313" key="4">
    <source>
        <dbReference type="EMBL" id="NGN64103.1"/>
    </source>
</evidence>
<sequence length="508" mass="51833">MCGGERGWSALTVRQRQRLTAWWAAQERQERRTLQLTAGSAALGLVIAAGTAALAGPWDNGQRTAERDRAYAQDHTGDGRHGRSGTEVLPEAPQAPGVLTALGPGLGAPAGAADGARSGAPAPTATGLKSALEPLLKDKALGQVRTAAVWDVATGRELFGQGEGKAAVPASTVKLATGAAALAALGPGHRIETEVLGSGSRDVWLAGAGDPVLSKERIGDLAKEAAGELKGAKDPVRVRYDTGAYSGPDLHPSLGRNDNLAPVVPLMINEGRLDGSGHGPAPRAMDPAKDAATAFADALRKAGVKVADGAPKEQGTPKGADRLAVTSSPKVADLVERMLVHSDNDIAEHLARQVALKAGKPASFKGGEDAVAAELKKLKLPLKGARFADGSGIDRADKVSAELLTQLLVLASSPKQPDLRPLLTGLPVAGFNGTLKNRYADSGAEAGTGLVRAKTGTLTGVNSLAGTVVDADGRLLAFAFMTNGTKDRGAAQQALDAMAAAVANCGCR</sequence>
<feature type="compositionally biased region" description="Basic and acidic residues" evidence="3">
    <location>
        <begin position="71"/>
        <end position="81"/>
    </location>
</feature>
<proteinExistence type="inferred from homology"/>
<comment type="caution">
    <text evidence="4">The sequence shown here is derived from an EMBL/GenBank/DDBJ whole genome shotgun (WGS) entry which is preliminary data.</text>
</comment>
<dbReference type="InterPro" id="IPR012338">
    <property type="entry name" value="Beta-lactam/transpept-like"/>
</dbReference>
<organism evidence="4 5">
    <name type="scientific">Streptomyces coryli</name>
    <dbReference type="NCBI Taxonomy" id="1128680"/>
    <lineage>
        <taxon>Bacteria</taxon>
        <taxon>Bacillati</taxon>
        <taxon>Actinomycetota</taxon>
        <taxon>Actinomycetes</taxon>
        <taxon>Kitasatosporales</taxon>
        <taxon>Streptomycetaceae</taxon>
        <taxon>Streptomyces</taxon>
    </lineage>
</organism>
<gene>
    <name evidence="4" type="primary">dacB</name>
    <name evidence="4" type="ORF">G5C51_09325</name>
</gene>
<feature type="compositionally biased region" description="Low complexity" evidence="3">
    <location>
        <begin position="95"/>
        <end position="123"/>
    </location>
</feature>
<evidence type="ECO:0000256" key="1">
    <source>
        <dbReference type="ARBA" id="ARBA00006096"/>
    </source>
</evidence>
<keyword evidence="4" id="KW-0645">Protease</keyword>
<name>A0A6G4TWB1_9ACTN</name>
<accession>A0A6G4TWB1</accession>
<dbReference type="EMBL" id="JAAKZV010000027">
    <property type="protein sequence ID" value="NGN64103.1"/>
    <property type="molecule type" value="Genomic_DNA"/>
</dbReference>
<keyword evidence="4" id="KW-0121">Carboxypeptidase</keyword>
<feature type="region of interest" description="Disordered" evidence="3">
    <location>
        <begin position="71"/>
        <end position="125"/>
    </location>
</feature>
<dbReference type="NCBIfam" id="TIGR00666">
    <property type="entry name" value="PBP4"/>
    <property type="match status" value="1"/>
</dbReference>
<evidence type="ECO:0000313" key="5">
    <source>
        <dbReference type="Proteomes" id="UP000481583"/>
    </source>
</evidence>
<dbReference type="PRINTS" id="PR00922">
    <property type="entry name" value="DADACBPTASE3"/>
</dbReference>
<dbReference type="Gene3D" id="3.40.710.10">
    <property type="entry name" value="DD-peptidase/beta-lactamase superfamily"/>
    <property type="match status" value="2"/>
</dbReference>
<keyword evidence="2 4" id="KW-0378">Hydrolase</keyword>
<evidence type="ECO:0000256" key="3">
    <source>
        <dbReference type="SAM" id="MobiDB-lite"/>
    </source>
</evidence>
<dbReference type="PANTHER" id="PTHR30023:SF0">
    <property type="entry name" value="PENICILLIN-SENSITIVE CARBOXYPEPTIDASE A"/>
    <property type="match status" value="1"/>
</dbReference>
<protein>
    <submittedName>
        <fullName evidence="4">D-alanyl-D-alanine carboxypeptidase/D-alanyl-D-alanine-endopeptidase</fullName>
        <ecNumber evidence="4">3.4.16.4</ecNumber>
    </submittedName>
</protein>
<evidence type="ECO:0000256" key="2">
    <source>
        <dbReference type="ARBA" id="ARBA00022801"/>
    </source>
</evidence>
<dbReference type="SUPFAM" id="SSF56601">
    <property type="entry name" value="beta-lactamase/transpeptidase-like"/>
    <property type="match status" value="1"/>
</dbReference>